<comment type="pathway">
    <text evidence="2">Protein modification; protein glycosylation.</text>
</comment>
<evidence type="ECO:0000256" key="4">
    <source>
        <dbReference type="ARBA" id="ARBA00012557"/>
    </source>
</evidence>
<evidence type="ECO:0000256" key="6">
    <source>
        <dbReference type="ARBA" id="ARBA00022679"/>
    </source>
</evidence>
<evidence type="ECO:0000256" key="13">
    <source>
        <dbReference type="SAM" id="Phobius"/>
    </source>
</evidence>
<comment type="similarity">
    <text evidence="3">Belongs to the glycosyltransferase 31 family. Beta3-Gal-T subfamily.</text>
</comment>
<feature type="transmembrane region" description="Helical" evidence="13">
    <location>
        <begin position="119"/>
        <end position="140"/>
    </location>
</feature>
<gene>
    <name evidence="15" type="ORF">BJF96_g8628</name>
    <name evidence="16" type="ORF">VDGE_06142</name>
</gene>
<feature type="compositionally biased region" description="Low complexity" evidence="12">
    <location>
        <begin position="42"/>
        <end position="55"/>
    </location>
</feature>
<reference evidence="16 18" key="2">
    <citation type="submission" date="2018-12" db="EMBL/GenBank/DDBJ databases">
        <title>Genome of Verticillium dahliae isolate Getta Getta.</title>
        <authorList>
            <person name="Gardiner D.M."/>
        </authorList>
    </citation>
    <scope>NUCLEOTIDE SEQUENCE [LARGE SCALE GENOMIC DNA]</scope>
    <source>
        <strain evidence="16 18">Getta Getta</strain>
    </source>
</reference>
<keyword evidence="7 13" id="KW-0812">Transmembrane</keyword>
<dbReference type="Proteomes" id="UP000288725">
    <property type="component" value="Chromosome 8"/>
</dbReference>
<organism evidence="16 18">
    <name type="scientific">Verticillium dahliae</name>
    <name type="common">Verticillium wilt</name>
    <dbReference type="NCBI Taxonomy" id="27337"/>
    <lineage>
        <taxon>Eukaryota</taxon>
        <taxon>Fungi</taxon>
        <taxon>Dikarya</taxon>
        <taxon>Ascomycota</taxon>
        <taxon>Pezizomycotina</taxon>
        <taxon>Sordariomycetes</taxon>
        <taxon>Hypocreomycetidae</taxon>
        <taxon>Glomerellales</taxon>
        <taxon>Plectosphaerellaceae</taxon>
        <taxon>Verticillium</taxon>
    </lineage>
</organism>
<keyword evidence="5" id="KW-0328">Glycosyltransferase</keyword>
<proteinExistence type="inferred from homology"/>
<evidence type="ECO:0000256" key="2">
    <source>
        <dbReference type="ARBA" id="ARBA00004922"/>
    </source>
</evidence>
<evidence type="ECO:0000313" key="15">
    <source>
        <dbReference type="EMBL" id="PNH28086.1"/>
    </source>
</evidence>
<comment type="subcellular location">
    <subcellularLocation>
        <location evidence="1">Membrane</location>
        <topology evidence="1">Single-pass type II membrane protein</topology>
    </subcellularLocation>
</comment>
<evidence type="ECO:0000313" key="18">
    <source>
        <dbReference type="Proteomes" id="UP000288725"/>
    </source>
</evidence>
<evidence type="ECO:0000256" key="9">
    <source>
        <dbReference type="ARBA" id="ARBA00022968"/>
    </source>
</evidence>
<dbReference type="InterPro" id="IPR003378">
    <property type="entry name" value="Fringe-like_glycosylTrfase"/>
</dbReference>
<keyword evidence="8" id="KW-0547">Nucleotide-binding</keyword>
<accession>A0A444RPG2</accession>
<keyword evidence="11 13" id="KW-0472">Membrane</keyword>
<protein>
    <recommendedName>
        <fullName evidence="4">N-acetylgalactosaminide beta-1,3-galactosyltransferase</fullName>
        <ecNumber evidence="4">2.4.1.122</ecNumber>
    </recommendedName>
</protein>
<keyword evidence="10 13" id="KW-1133">Transmembrane helix</keyword>
<name>A0A444RPG2_VERDA</name>
<evidence type="ECO:0000256" key="5">
    <source>
        <dbReference type="ARBA" id="ARBA00022676"/>
    </source>
</evidence>
<evidence type="ECO:0000256" key="3">
    <source>
        <dbReference type="ARBA" id="ARBA00006462"/>
    </source>
</evidence>
<dbReference type="GO" id="GO:0000166">
    <property type="term" value="F:nucleotide binding"/>
    <property type="evidence" value="ECO:0007669"/>
    <property type="project" value="UniProtKB-KW"/>
</dbReference>
<dbReference type="Gene3D" id="3.90.550.50">
    <property type="match status" value="1"/>
</dbReference>
<dbReference type="GO" id="GO:0016263">
    <property type="term" value="F:glycoprotein-N-acetylgalactosamine 3-beta-galactosyltransferase activity"/>
    <property type="evidence" value="ECO:0007669"/>
    <property type="project" value="UniProtKB-EC"/>
</dbReference>
<sequence length="599" mass="68106">MRLSSLRPPFSLLLVFSDACNCTQHGNVKTFLFSLRTPPPKRSASPRLSSDSSRPSSRDRHGQTTPHVASSPALDDLNTILMQGSMPASFQRSRAIFASDDSSWRPRSFYAHRRQIQRALPVAAAAFCTLLLLILFRLGLFSSDQPPPLIVDPTPPHDDGSSRSTFYLWETASSFKPVTLDPKGKSAKDLCATFPRHILDTIQPVLKLGHADLGKPALDAQMKSVSACLDNVLVFSDLDDELPSGHFAHDVLSDLPASYRDHVDFGNYTYMRQLRESGALDVDKEATAKIRGWNLDKYKFLPMIERAWSARPNHPWYVFYETDTYIFWDNMFRLLDNFDPDAPLYMGSPSPGREVADTKHQVWFANGGPGFVLSREAVRRLLKRKVGADGDFLDAPASHRWRDLLEHDCCGDSVLGWALYKAGVTLSGLWPLFNPHSLHGVPFSDKYWCQPVVALHKTRPADMEELWRWEHANRKHEKPILYRDLFEFHHPGQPSTRADWDNMWGPITIEGPPKTATFEECGAACQEHSACFQYNWHGDKCYLVQSIRLGHARDAEKETDKHKGGSFQSGWLSERIAEWRQQQRCEVVQWVRPSLTRIY</sequence>
<evidence type="ECO:0000313" key="16">
    <source>
        <dbReference type="EMBL" id="RXG43007.1"/>
    </source>
</evidence>
<evidence type="ECO:0000256" key="10">
    <source>
        <dbReference type="ARBA" id="ARBA00022989"/>
    </source>
</evidence>
<reference evidence="15 17" key="1">
    <citation type="submission" date="2017-12" db="EMBL/GenBank/DDBJ databases">
        <title>Comparative genomics yields insights into virulence evolution of Verticillium dahliae.</title>
        <authorList>
            <person name="Fan R."/>
            <person name="Armitage A.D."/>
            <person name="Cascant-Lopez E."/>
            <person name="Sobczyk M."/>
            <person name="Cockerton H.M."/>
            <person name="Harrison R.J."/>
        </authorList>
    </citation>
    <scope>NUCLEOTIDE SEQUENCE [LARGE SCALE GENOMIC DNA]</scope>
    <source>
        <strain evidence="15 17">12008</strain>
    </source>
</reference>
<evidence type="ECO:0000256" key="8">
    <source>
        <dbReference type="ARBA" id="ARBA00022741"/>
    </source>
</evidence>
<evidence type="ECO:0000313" key="17">
    <source>
        <dbReference type="Proteomes" id="UP000236305"/>
    </source>
</evidence>
<keyword evidence="6" id="KW-0808">Transferase</keyword>
<comment type="caution">
    <text evidence="16">The sequence shown here is derived from an EMBL/GenBank/DDBJ whole genome shotgun (WGS) entry which is preliminary data.</text>
</comment>
<evidence type="ECO:0000259" key="14">
    <source>
        <dbReference type="Pfam" id="PF02434"/>
    </source>
</evidence>
<dbReference type="InterPro" id="IPR026050">
    <property type="entry name" value="C1GALT1/C1GALT1_chp1"/>
</dbReference>
<dbReference type="EMBL" id="MPSH01000038">
    <property type="protein sequence ID" value="PNH28086.1"/>
    <property type="molecule type" value="Genomic_DNA"/>
</dbReference>
<evidence type="ECO:0000256" key="7">
    <source>
        <dbReference type="ARBA" id="ARBA00022692"/>
    </source>
</evidence>
<dbReference type="EMBL" id="RSDZ01000118">
    <property type="protein sequence ID" value="RXG43007.1"/>
    <property type="molecule type" value="Genomic_DNA"/>
</dbReference>
<feature type="domain" description="Fringe-like glycosyltransferase" evidence="14">
    <location>
        <begin position="312"/>
        <end position="382"/>
    </location>
</feature>
<evidence type="ECO:0000256" key="12">
    <source>
        <dbReference type="SAM" id="MobiDB-lite"/>
    </source>
</evidence>
<dbReference type="Proteomes" id="UP000236305">
    <property type="component" value="Unassembled WGS sequence"/>
</dbReference>
<dbReference type="Pfam" id="PF02434">
    <property type="entry name" value="Fringe"/>
    <property type="match status" value="1"/>
</dbReference>
<dbReference type="PANTHER" id="PTHR23033:SF43">
    <property type="entry name" value="APPLE DOMAIN-CONTAINING PROTEIN"/>
    <property type="match status" value="1"/>
</dbReference>
<keyword evidence="9" id="KW-0735">Signal-anchor</keyword>
<feature type="region of interest" description="Disordered" evidence="12">
    <location>
        <begin position="35"/>
        <end position="71"/>
    </location>
</feature>
<evidence type="ECO:0000256" key="1">
    <source>
        <dbReference type="ARBA" id="ARBA00004606"/>
    </source>
</evidence>
<evidence type="ECO:0000256" key="11">
    <source>
        <dbReference type="ARBA" id="ARBA00023136"/>
    </source>
</evidence>
<dbReference type="AlphaFoldDB" id="A0A444RPG2"/>
<dbReference type="EC" id="2.4.1.122" evidence="4"/>
<dbReference type="PANTHER" id="PTHR23033">
    <property type="entry name" value="BETA1,3-GALACTOSYLTRANSFERASE"/>
    <property type="match status" value="1"/>
</dbReference>
<dbReference type="Gene3D" id="3.50.4.10">
    <property type="entry name" value="Hepatocyte Growth Factor"/>
    <property type="match status" value="1"/>
</dbReference>
<dbReference type="GO" id="GO:0016020">
    <property type="term" value="C:membrane"/>
    <property type="evidence" value="ECO:0007669"/>
    <property type="project" value="UniProtKB-SubCell"/>
</dbReference>